<dbReference type="PANTHER" id="PTHR30399">
    <property type="entry name" value="UNCHARACTERIZED PROTEIN YGJP"/>
    <property type="match status" value="1"/>
</dbReference>
<dbReference type="CDD" id="cd07344">
    <property type="entry name" value="M48_yhfN_like"/>
    <property type="match status" value="1"/>
</dbReference>
<evidence type="ECO:0000259" key="1">
    <source>
        <dbReference type="Pfam" id="PF01863"/>
    </source>
</evidence>
<keyword evidence="3" id="KW-1185">Reference proteome</keyword>
<gene>
    <name evidence="2" type="ORF">KOF26_03450</name>
</gene>
<dbReference type="InterPro" id="IPR002725">
    <property type="entry name" value="YgjP-like_metallopeptidase"/>
</dbReference>
<evidence type="ECO:0000313" key="2">
    <source>
        <dbReference type="EMBL" id="MBU3076912.1"/>
    </source>
</evidence>
<dbReference type="InterPro" id="IPR053136">
    <property type="entry name" value="UTP_pyrophosphatase-like"/>
</dbReference>
<dbReference type="PANTHER" id="PTHR30399:SF1">
    <property type="entry name" value="UTP PYROPHOSPHATASE"/>
    <property type="match status" value="1"/>
</dbReference>
<proteinExistence type="predicted"/>
<dbReference type="EMBL" id="JAHKRT010000002">
    <property type="protein sequence ID" value="MBU3076912.1"/>
    <property type="molecule type" value="Genomic_DNA"/>
</dbReference>
<protein>
    <submittedName>
        <fullName evidence="2">M48 family metallopeptidase</fullName>
    </submittedName>
</protein>
<organism evidence="2 3">
    <name type="scientific">Sphingomonas quercus</name>
    <dbReference type="NCBI Taxonomy" id="2842451"/>
    <lineage>
        <taxon>Bacteria</taxon>
        <taxon>Pseudomonadati</taxon>
        <taxon>Pseudomonadota</taxon>
        <taxon>Alphaproteobacteria</taxon>
        <taxon>Sphingomonadales</taxon>
        <taxon>Sphingomonadaceae</taxon>
        <taxon>Sphingomonas</taxon>
    </lineage>
</organism>
<comment type="caution">
    <text evidence="2">The sequence shown here is derived from an EMBL/GenBank/DDBJ whole genome shotgun (WGS) entry which is preliminary data.</text>
</comment>
<feature type="domain" description="YgjP-like metallopeptidase" evidence="1">
    <location>
        <begin position="26"/>
        <end position="223"/>
    </location>
</feature>
<accession>A0ABS6BH47</accession>
<dbReference type="Pfam" id="PF01863">
    <property type="entry name" value="YgjP-like"/>
    <property type="match status" value="1"/>
</dbReference>
<sequence>MSSSVSFEGGGRVRPLTVHRSATARRMRLAVDPRDGAVRLTLPRRASLSAATAWAETHRDWIESSLARLPAPRPFLPGATLPLEGREVAIAWDAAHPRSIRREDDRLIVGGPAELIAARLLRWLRAEALARLSEDSHFYAERAGVSLGRIAVGDPRTRWGSCAASGDLRYSWRLILAPAEVRRATAAHEVAHRLHMHHGPAFHAELARLFGREPGAERAWLKRNGAALYWVGRAG</sequence>
<evidence type="ECO:0000313" key="3">
    <source>
        <dbReference type="Proteomes" id="UP000776276"/>
    </source>
</evidence>
<reference evidence="2 3" key="1">
    <citation type="submission" date="2021-06" db="EMBL/GenBank/DDBJ databases">
        <title>Sphingomonas sp. XMGL2, whole genome shotgun sequencing project.</title>
        <authorList>
            <person name="Zhao G."/>
            <person name="Shen L."/>
        </authorList>
    </citation>
    <scope>NUCLEOTIDE SEQUENCE [LARGE SCALE GENOMIC DNA]</scope>
    <source>
        <strain evidence="2 3">XMGL2</strain>
    </source>
</reference>
<dbReference type="Proteomes" id="UP000776276">
    <property type="component" value="Unassembled WGS sequence"/>
</dbReference>
<name>A0ABS6BH47_9SPHN</name>